<feature type="transmembrane region" description="Helical" evidence="6">
    <location>
        <begin position="323"/>
        <end position="342"/>
    </location>
</feature>
<dbReference type="EMBL" id="QFBC01000002">
    <property type="protein sequence ID" value="PWE57087.1"/>
    <property type="molecule type" value="Genomic_DNA"/>
</dbReference>
<evidence type="ECO:0000313" key="7">
    <source>
        <dbReference type="EMBL" id="PWE57087.1"/>
    </source>
</evidence>
<feature type="transmembrane region" description="Helical" evidence="6">
    <location>
        <begin position="92"/>
        <end position="108"/>
    </location>
</feature>
<dbReference type="GO" id="GO:0005886">
    <property type="term" value="C:plasma membrane"/>
    <property type="evidence" value="ECO:0007669"/>
    <property type="project" value="UniProtKB-SubCell"/>
</dbReference>
<comment type="subcellular location">
    <subcellularLocation>
        <location evidence="1">Cell membrane</location>
        <topology evidence="1">Multi-pass membrane protein</topology>
    </subcellularLocation>
</comment>
<feature type="transmembrane region" description="Helical" evidence="6">
    <location>
        <begin position="114"/>
        <end position="134"/>
    </location>
</feature>
<dbReference type="RefSeq" id="WP_109457190.1">
    <property type="nucleotide sequence ID" value="NZ_QFBC01000002.1"/>
</dbReference>
<gene>
    <name evidence="7" type="ORF">DEM27_05440</name>
</gene>
<evidence type="ECO:0000256" key="4">
    <source>
        <dbReference type="ARBA" id="ARBA00022989"/>
    </source>
</evidence>
<evidence type="ECO:0000256" key="2">
    <source>
        <dbReference type="ARBA" id="ARBA00022475"/>
    </source>
</evidence>
<keyword evidence="8" id="KW-1185">Reference proteome</keyword>
<evidence type="ECO:0000256" key="3">
    <source>
        <dbReference type="ARBA" id="ARBA00022692"/>
    </source>
</evidence>
<name>A0A2U2DUW3_9HYPH</name>
<evidence type="ECO:0000256" key="1">
    <source>
        <dbReference type="ARBA" id="ARBA00004651"/>
    </source>
</evidence>
<dbReference type="InterPro" id="IPR001851">
    <property type="entry name" value="ABC_transp_permease"/>
</dbReference>
<dbReference type="CDD" id="cd06580">
    <property type="entry name" value="TM_PBP1_transp_TpRbsC_like"/>
    <property type="match status" value="1"/>
</dbReference>
<evidence type="ECO:0000256" key="6">
    <source>
        <dbReference type="SAM" id="Phobius"/>
    </source>
</evidence>
<dbReference type="PANTHER" id="PTHR47089">
    <property type="entry name" value="ABC TRANSPORTER, PERMEASE PROTEIN"/>
    <property type="match status" value="1"/>
</dbReference>
<dbReference type="PANTHER" id="PTHR47089:SF1">
    <property type="entry name" value="GUANOSINE ABC TRANSPORTER PERMEASE PROTEIN NUPP"/>
    <property type="match status" value="1"/>
</dbReference>
<organism evidence="7 8">
    <name type="scientific">Metarhizobium album</name>
    <dbReference type="NCBI Taxonomy" id="2182425"/>
    <lineage>
        <taxon>Bacteria</taxon>
        <taxon>Pseudomonadati</taxon>
        <taxon>Pseudomonadota</taxon>
        <taxon>Alphaproteobacteria</taxon>
        <taxon>Hyphomicrobiales</taxon>
        <taxon>Rhizobiaceae</taxon>
        <taxon>Metarhizobium</taxon>
    </lineage>
</organism>
<protein>
    <submittedName>
        <fullName evidence="7">ABC transporter permease</fullName>
    </submittedName>
</protein>
<accession>A0A2U2DUW3</accession>
<dbReference type="Pfam" id="PF02653">
    <property type="entry name" value="BPD_transp_2"/>
    <property type="match status" value="1"/>
</dbReference>
<evidence type="ECO:0000313" key="8">
    <source>
        <dbReference type="Proteomes" id="UP000245252"/>
    </source>
</evidence>
<feature type="transmembrane region" description="Helical" evidence="6">
    <location>
        <begin position="245"/>
        <end position="267"/>
    </location>
</feature>
<feature type="transmembrane region" description="Helical" evidence="6">
    <location>
        <begin position="12"/>
        <end position="42"/>
    </location>
</feature>
<reference evidence="7 8" key="1">
    <citation type="submission" date="2018-05" db="EMBL/GenBank/DDBJ databases">
        <title>The draft genome of strain NS-104.</title>
        <authorList>
            <person name="Hang P."/>
            <person name="Jiang J."/>
        </authorList>
    </citation>
    <scope>NUCLEOTIDE SEQUENCE [LARGE SCALE GENOMIC DNA]</scope>
    <source>
        <strain evidence="7 8">NS-104</strain>
    </source>
</reference>
<feature type="transmembrane region" description="Helical" evidence="6">
    <location>
        <begin position="197"/>
        <end position="215"/>
    </location>
</feature>
<keyword evidence="3 6" id="KW-0812">Transmembrane</keyword>
<dbReference type="AlphaFoldDB" id="A0A2U2DUW3"/>
<feature type="transmembrane region" description="Helical" evidence="6">
    <location>
        <begin position="146"/>
        <end position="164"/>
    </location>
</feature>
<dbReference type="OrthoDB" id="9809785at2"/>
<dbReference type="Proteomes" id="UP000245252">
    <property type="component" value="Unassembled WGS sequence"/>
</dbReference>
<sequence length="358" mass="36633">MMRLEPRTAPSPLLIYGAPVLAAVISLVLAAIPLLAAGVNVFQAYGVMISGALGSQFALTEVVARATPLILTGLAAAIAFRAKLFNIGAEGQLYIGALAAVAIGSGRFDGPAPLMILGICIAGAVAGALMMLGPTVLKVKLGADEVVTTLLLNFIVALFVQMMIEGPMKDPMSMGWPQSEPILDSATLPKLIDKTRVHAGLIIAILAAIGTEILMRRTVPGFRIRAVGASPAAARFAGMSVTKTMLLVGALSGAFAGLAGVGEVAGLKGYLTNDLSPGYGYAGIVVAMLAGLSPIGVIAAAFFVAAVFVGADSMSRAMTVSSYIANLIVALGLLSVLLSGVLTRYRIRWSLPARGRAS</sequence>
<dbReference type="GO" id="GO:0022857">
    <property type="term" value="F:transmembrane transporter activity"/>
    <property type="evidence" value="ECO:0007669"/>
    <property type="project" value="InterPro"/>
</dbReference>
<feature type="transmembrane region" description="Helical" evidence="6">
    <location>
        <begin position="279"/>
        <end position="311"/>
    </location>
</feature>
<comment type="caution">
    <text evidence="7">The sequence shown here is derived from an EMBL/GenBank/DDBJ whole genome shotgun (WGS) entry which is preliminary data.</text>
</comment>
<keyword evidence="5 6" id="KW-0472">Membrane</keyword>
<evidence type="ECO:0000256" key="5">
    <source>
        <dbReference type="ARBA" id="ARBA00023136"/>
    </source>
</evidence>
<proteinExistence type="predicted"/>
<keyword evidence="2" id="KW-1003">Cell membrane</keyword>
<keyword evidence="4 6" id="KW-1133">Transmembrane helix</keyword>